<accession>A0A9N9FRU1</accession>
<name>A0A9N9FRU1_9GLOM</name>
<protein>
    <submittedName>
        <fullName evidence="1">5402_t:CDS:1</fullName>
    </submittedName>
</protein>
<dbReference type="AlphaFoldDB" id="A0A9N9FRU1"/>
<evidence type="ECO:0000313" key="2">
    <source>
        <dbReference type="Proteomes" id="UP000789405"/>
    </source>
</evidence>
<dbReference type="EMBL" id="CAJVPY010002201">
    <property type="protein sequence ID" value="CAG8551898.1"/>
    <property type="molecule type" value="Genomic_DNA"/>
</dbReference>
<sequence length="94" mass="10748">MIPPHQQAVIYFQLEKLANAPPVVLEDPVIIKPQERLVGAKNKNKRTNQRELLEFEYVENSIYDNVVHATKLVTIVESALIYLISTPILYSCIN</sequence>
<comment type="caution">
    <text evidence="1">The sequence shown here is derived from an EMBL/GenBank/DDBJ whole genome shotgun (WGS) entry which is preliminary data.</text>
</comment>
<keyword evidence="2" id="KW-1185">Reference proteome</keyword>
<organism evidence="1 2">
    <name type="scientific">Dentiscutata erythropus</name>
    <dbReference type="NCBI Taxonomy" id="1348616"/>
    <lineage>
        <taxon>Eukaryota</taxon>
        <taxon>Fungi</taxon>
        <taxon>Fungi incertae sedis</taxon>
        <taxon>Mucoromycota</taxon>
        <taxon>Glomeromycotina</taxon>
        <taxon>Glomeromycetes</taxon>
        <taxon>Diversisporales</taxon>
        <taxon>Gigasporaceae</taxon>
        <taxon>Dentiscutata</taxon>
    </lineage>
</organism>
<proteinExistence type="predicted"/>
<evidence type="ECO:0000313" key="1">
    <source>
        <dbReference type="EMBL" id="CAG8551898.1"/>
    </source>
</evidence>
<dbReference type="Proteomes" id="UP000789405">
    <property type="component" value="Unassembled WGS sequence"/>
</dbReference>
<reference evidence="1" key="1">
    <citation type="submission" date="2021-06" db="EMBL/GenBank/DDBJ databases">
        <authorList>
            <person name="Kallberg Y."/>
            <person name="Tangrot J."/>
            <person name="Rosling A."/>
        </authorList>
    </citation>
    <scope>NUCLEOTIDE SEQUENCE</scope>
    <source>
        <strain evidence="1">MA453B</strain>
    </source>
</reference>
<gene>
    <name evidence="1" type="ORF">DERYTH_LOCUS5306</name>
</gene>